<accession>A0A6N6RLZ1</accession>
<sequence>MLELNARTLHLEHSECLIHKTKDGEKFYQFKKKFVIKAASQHNKKEMTMHGQALDILHAKKIDGKNHYRVVRRHEWEAMAEEIRKEMDKTKADDAKGENQ</sequence>
<dbReference type="AlphaFoldDB" id="A0A6N6RLZ1"/>
<dbReference type="Proteomes" id="UP000468650">
    <property type="component" value="Unassembled WGS sequence"/>
</dbReference>
<dbReference type="RefSeq" id="WP_151666146.1">
    <property type="nucleotide sequence ID" value="NZ_WBVO01000001.1"/>
</dbReference>
<evidence type="ECO:0000313" key="1">
    <source>
        <dbReference type="EMBL" id="KAB2814568.1"/>
    </source>
</evidence>
<keyword evidence="2" id="KW-1185">Reference proteome</keyword>
<protein>
    <submittedName>
        <fullName evidence="1">Uncharacterized protein</fullName>
    </submittedName>
</protein>
<proteinExistence type="predicted"/>
<gene>
    <name evidence="1" type="ORF">F8C67_02175</name>
</gene>
<reference evidence="1 2" key="1">
    <citation type="submission" date="2019-09" db="EMBL/GenBank/DDBJ databases">
        <title>Genomes of family Cryomorphaceae.</title>
        <authorList>
            <person name="Bowman J.P."/>
        </authorList>
    </citation>
    <scope>NUCLEOTIDE SEQUENCE [LARGE SCALE GENOMIC DNA]</scope>
    <source>
        <strain evidence="1 2">LMG 25704</strain>
    </source>
</reference>
<dbReference type="EMBL" id="WBVO01000001">
    <property type="protein sequence ID" value="KAB2814568.1"/>
    <property type="molecule type" value="Genomic_DNA"/>
</dbReference>
<organism evidence="1 2">
    <name type="scientific">Phaeocystidibacter luteus</name>
    <dbReference type="NCBI Taxonomy" id="911197"/>
    <lineage>
        <taxon>Bacteria</taxon>
        <taxon>Pseudomonadati</taxon>
        <taxon>Bacteroidota</taxon>
        <taxon>Flavobacteriia</taxon>
        <taxon>Flavobacteriales</taxon>
        <taxon>Phaeocystidibacteraceae</taxon>
        <taxon>Phaeocystidibacter</taxon>
    </lineage>
</organism>
<name>A0A6N6RLZ1_9FLAO</name>
<evidence type="ECO:0000313" key="2">
    <source>
        <dbReference type="Proteomes" id="UP000468650"/>
    </source>
</evidence>
<comment type="caution">
    <text evidence="1">The sequence shown here is derived from an EMBL/GenBank/DDBJ whole genome shotgun (WGS) entry which is preliminary data.</text>
</comment>